<dbReference type="PANTHER" id="PTHR36440:SF1">
    <property type="entry name" value="PUTATIVE (AFU_ORTHOLOGUE AFUA_8G07350)-RELATED"/>
    <property type="match status" value="1"/>
</dbReference>
<dbReference type="AlphaFoldDB" id="A0A7Y8AKH5"/>
<name>A0A7Y8AKH5_PSETO</name>
<dbReference type="GeneID" id="55846725"/>
<evidence type="ECO:0000313" key="2">
    <source>
        <dbReference type="EMBL" id="NWD35849.1"/>
    </source>
</evidence>
<reference evidence="2 3" key="1">
    <citation type="submission" date="2020-04" db="EMBL/GenBank/DDBJ databases">
        <title>Molecular characterization of pseudomonads from Agaricus bisporus reveal novel blotch 2 pathogens in Western Europe.</title>
        <authorList>
            <person name="Taparia T."/>
            <person name="Krijger M."/>
            <person name="Haynes E."/>
            <person name="Elpinstone J.G."/>
            <person name="Noble R."/>
            <person name="Van Der Wolf J."/>
        </authorList>
    </citation>
    <scope>NUCLEOTIDE SEQUENCE [LARGE SCALE GENOMIC DNA]</scope>
    <source>
        <strain evidence="2 3">IPO3746</strain>
    </source>
</reference>
<dbReference type="Proteomes" id="UP000549134">
    <property type="component" value="Unassembled WGS sequence"/>
</dbReference>
<accession>A0A7Y8AKH5</accession>
<sequence>MLVEPAVHKTDPDTYLLFGVQLKILLSSRETAGQFSMVEGLMPPGCDAGLHLHIHEDESMYLYEGELEVTIGDEVFTLKAGESYFAPRNVPQRLRNLGSTTVRAVVMGTPGGFDEFVAAAGIPVIDGVVPPMEAPNEAQLRAVVALAEQHGIRILAGN</sequence>
<dbReference type="InterPro" id="IPR053146">
    <property type="entry name" value="QDO-like"/>
</dbReference>
<comment type="caution">
    <text evidence="2">The sequence shown here is derived from an EMBL/GenBank/DDBJ whole genome shotgun (WGS) entry which is preliminary data.</text>
</comment>
<dbReference type="SUPFAM" id="SSF51182">
    <property type="entry name" value="RmlC-like cupins"/>
    <property type="match status" value="1"/>
</dbReference>
<dbReference type="PANTHER" id="PTHR36440">
    <property type="entry name" value="PUTATIVE (AFU_ORTHOLOGUE AFUA_8G07350)-RELATED"/>
    <property type="match status" value="1"/>
</dbReference>
<evidence type="ECO:0000313" key="3">
    <source>
        <dbReference type="Proteomes" id="UP000549134"/>
    </source>
</evidence>
<dbReference type="EMBL" id="JACAQK010000006">
    <property type="protein sequence ID" value="NWD35849.1"/>
    <property type="molecule type" value="Genomic_DNA"/>
</dbReference>
<gene>
    <name evidence="2" type="ORF">HX787_08270</name>
</gene>
<proteinExistence type="predicted"/>
<protein>
    <submittedName>
        <fullName evidence="2">Cupin domain-containing protein</fullName>
    </submittedName>
</protein>
<evidence type="ECO:0000259" key="1">
    <source>
        <dbReference type="Pfam" id="PF07883"/>
    </source>
</evidence>
<organism evidence="2 3">
    <name type="scientific">Pseudomonas tolaasii</name>
    <dbReference type="NCBI Taxonomy" id="29442"/>
    <lineage>
        <taxon>Bacteria</taxon>
        <taxon>Pseudomonadati</taxon>
        <taxon>Pseudomonadota</taxon>
        <taxon>Gammaproteobacteria</taxon>
        <taxon>Pseudomonadales</taxon>
        <taxon>Pseudomonadaceae</taxon>
        <taxon>Pseudomonas</taxon>
    </lineage>
</organism>
<dbReference type="InterPro" id="IPR013096">
    <property type="entry name" value="Cupin_2"/>
</dbReference>
<dbReference type="Pfam" id="PF07883">
    <property type="entry name" value="Cupin_2"/>
    <property type="match status" value="1"/>
</dbReference>
<dbReference type="InterPro" id="IPR011051">
    <property type="entry name" value="RmlC_Cupin_sf"/>
</dbReference>
<dbReference type="RefSeq" id="WP_016970078.1">
    <property type="nucleotide sequence ID" value="NZ_CP020369.1"/>
</dbReference>
<dbReference type="InterPro" id="IPR014710">
    <property type="entry name" value="RmlC-like_jellyroll"/>
</dbReference>
<dbReference type="Gene3D" id="2.60.120.10">
    <property type="entry name" value="Jelly Rolls"/>
    <property type="match status" value="1"/>
</dbReference>
<feature type="domain" description="Cupin type-2" evidence="1">
    <location>
        <begin position="42"/>
        <end position="107"/>
    </location>
</feature>